<dbReference type="EMBL" id="MNAD01001730">
    <property type="protein sequence ID" value="OJT01617.1"/>
    <property type="molecule type" value="Genomic_DNA"/>
</dbReference>
<gene>
    <name evidence="2" type="ORF">TRAPUB_7959</name>
</gene>
<comment type="caution">
    <text evidence="2">The sequence shown here is derived from an EMBL/GenBank/DDBJ whole genome shotgun (WGS) entry which is preliminary data.</text>
</comment>
<dbReference type="Proteomes" id="UP000184267">
    <property type="component" value="Unassembled WGS sequence"/>
</dbReference>
<accession>A0A1M2V241</accession>
<protein>
    <submittedName>
        <fullName evidence="2">Uncharacterized protein</fullName>
    </submittedName>
</protein>
<reference evidence="2 3" key="1">
    <citation type="submission" date="2016-10" db="EMBL/GenBank/DDBJ databases">
        <title>Genome sequence of the basidiomycete white-rot fungus Trametes pubescens.</title>
        <authorList>
            <person name="Makela M.R."/>
            <person name="Granchi Z."/>
            <person name="Peng M."/>
            <person name="De Vries R.P."/>
            <person name="Grigoriev I."/>
            <person name="Riley R."/>
            <person name="Hilden K."/>
        </authorList>
    </citation>
    <scope>NUCLEOTIDE SEQUENCE [LARGE SCALE GENOMIC DNA]</scope>
    <source>
        <strain evidence="2 3">FBCC735</strain>
    </source>
</reference>
<evidence type="ECO:0000256" key="1">
    <source>
        <dbReference type="SAM" id="MobiDB-lite"/>
    </source>
</evidence>
<proteinExistence type="predicted"/>
<evidence type="ECO:0000313" key="2">
    <source>
        <dbReference type="EMBL" id="OJT01617.1"/>
    </source>
</evidence>
<feature type="non-terminal residue" evidence="2">
    <location>
        <position position="142"/>
    </location>
</feature>
<feature type="region of interest" description="Disordered" evidence="1">
    <location>
        <begin position="49"/>
        <end position="102"/>
    </location>
</feature>
<keyword evidence="3" id="KW-1185">Reference proteome</keyword>
<name>A0A1M2V241_TRAPU</name>
<organism evidence="2 3">
    <name type="scientific">Trametes pubescens</name>
    <name type="common">White-rot fungus</name>
    <dbReference type="NCBI Taxonomy" id="154538"/>
    <lineage>
        <taxon>Eukaryota</taxon>
        <taxon>Fungi</taxon>
        <taxon>Dikarya</taxon>
        <taxon>Basidiomycota</taxon>
        <taxon>Agaricomycotina</taxon>
        <taxon>Agaricomycetes</taxon>
        <taxon>Polyporales</taxon>
        <taxon>Polyporaceae</taxon>
        <taxon>Trametes</taxon>
    </lineage>
</organism>
<dbReference type="AlphaFoldDB" id="A0A1M2V241"/>
<sequence>MPSTGVPQTQSKTCCEAGCRSAQKLASACTRQRCKKHCLGHPTPCGFRAHDQERKAPAAHPIPPPTDIFSLSHPEPATPSIPAPVGIGAPGNPQPGGTGPVDIARVHRAVMPDELKADWDAAMKRQLQKNRAEAERRENMIM</sequence>
<evidence type="ECO:0000313" key="3">
    <source>
        <dbReference type="Proteomes" id="UP000184267"/>
    </source>
</evidence>